<gene>
    <name evidence="2" type="ORF">DPMN_001437</name>
</gene>
<keyword evidence="3" id="KW-1185">Reference proteome</keyword>
<dbReference type="EMBL" id="JAIWYP010000001">
    <property type="protein sequence ID" value="KAH3877562.1"/>
    <property type="molecule type" value="Genomic_DNA"/>
</dbReference>
<accession>A0A9D4RT19</accession>
<evidence type="ECO:0000256" key="1">
    <source>
        <dbReference type="SAM" id="MobiDB-lite"/>
    </source>
</evidence>
<reference evidence="2" key="1">
    <citation type="journal article" date="2019" name="bioRxiv">
        <title>The Genome of the Zebra Mussel, Dreissena polymorpha: A Resource for Invasive Species Research.</title>
        <authorList>
            <person name="McCartney M.A."/>
            <person name="Auch B."/>
            <person name="Kono T."/>
            <person name="Mallez S."/>
            <person name="Zhang Y."/>
            <person name="Obille A."/>
            <person name="Becker A."/>
            <person name="Abrahante J.E."/>
            <person name="Garbe J."/>
            <person name="Badalamenti J.P."/>
            <person name="Herman A."/>
            <person name="Mangelson H."/>
            <person name="Liachko I."/>
            <person name="Sullivan S."/>
            <person name="Sone E.D."/>
            <person name="Koren S."/>
            <person name="Silverstein K.A.T."/>
            <person name="Beckman K.B."/>
            <person name="Gohl D.M."/>
        </authorList>
    </citation>
    <scope>NUCLEOTIDE SEQUENCE</scope>
    <source>
        <strain evidence="2">Duluth1</strain>
        <tissue evidence="2">Whole animal</tissue>
    </source>
</reference>
<dbReference type="Proteomes" id="UP000828390">
    <property type="component" value="Unassembled WGS sequence"/>
</dbReference>
<organism evidence="2 3">
    <name type="scientific">Dreissena polymorpha</name>
    <name type="common">Zebra mussel</name>
    <name type="synonym">Mytilus polymorpha</name>
    <dbReference type="NCBI Taxonomy" id="45954"/>
    <lineage>
        <taxon>Eukaryota</taxon>
        <taxon>Metazoa</taxon>
        <taxon>Spiralia</taxon>
        <taxon>Lophotrochozoa</taxon>
        <taxon>Mollusca</taxon>
        <taxon>Bivalvia</taxon>
        <taxon>Autobranchia</taxon>
        <taxon>Heteroconchia</taxon>
        <taxon>Euheterodonta</taxon>
        <taxon>Imparidentia</taxon>
        <taxon>Neoheterodontei</taxon>
        <taxon>Myida</taxon>
        <taxon>Dreissenoidea</taxon>
        <taxon>Dreissenidae</taxon>
        <taxon>Dreissena</taxon>
    </lineage>
</organism>
<comment type="caution">
    <text evidence="2">The sequence shown here is derived from an EMBL/GenBank/DDBJ whole genome shotgun (WGS) entry which is preliminary data.</text>
</comment>
<dbReference type="AlphaFoldDB" id="A0A9D4RT19"/>
<name>A0A9D4RT19_DREPO</name>
<evidence type="ECO:0000313" key="3">
    <source>
        <dbReference type="Proteomes" id="UP000828390"/>
    </source>
</evidence>
<feature type="region of interest" description="Disordered" evidence="1">
    <location>
        <begin position="43"/>
        <end position="63"/>
    </location>
</feature>
<protein>
    <submittedName>
        <fullName evidence="2">Uncharacterized protein</fullName>
    </submittedName>
</protein>
<evidence type="ECO:0000313" key="2">
    <source>
        <dbReference type="EMBL" id="KAH3877562.1"/>
    </source>
</evidence>
<proteinExistence type="predicted"/>
<sequence>MIPRQSTLCHHHQIANPKSQIQIMDQHHHVSVKRGTRIQVSHLKRHARQKKEEKALQLKSLTF</sequence>
<reference evidence="2" key="2">
    <citation type="submission" date="2020-11" db="EMBL/GenBank/DDBJ databases">
        <authorList>
            <person name="McCartney M.A."/>
            <person name="Auch B."/>
            <person name="Kono T."/>
            <person name="Mallez S."/>
            <person name="Becker A."/>
            <person name="Gohl D.M."/>
            <person name="Silverstein K.A.T."/>
            <person name="Koren S."/>
            <person name="Bechman K.B."/>
            <person name="Herman A."/>
            <person name="Abrahante J.E."/>
            <person name="Garbe J."/>
        </authorList>
    </citation>
    <scope>NUCLEOTIDE SEQUENCE</scope>
    <source>
        <strain evidence="2">Duluth1</strain>
        <tissue evidence="2">Whole animal</tissue>
    </source>
</reference>